<dbReference type="OrthoDB" id="4505056at2759"/>
<feature type="region of interest" description="Disordered" evidence="1">
    <location>
        <begin position="140"/>
        <end position="212"/>
    </location>
</feature>
<accession>A0A5N6Z7H3</accession>
<feature type="compositionally biased region" description="Polar residues" evidence="1">
    <location>
        <begin position="193"/>
        <end position="212"/>
    </location>
</feature>
<gene>
    <name evidence="2" type="ORF">BDV28DRAFT_148115</name>
</gene>
<evidence type="ECO:0000313" key="3">
    <source>
        <dbReference type="Proteomes" id="UP000327118"/>
    </source>
</evidence>
<dbReference type="AlphaFoldDB" id="A0A5N6Z7H3"/>
<protein>
    <submittedName>
        <fullName evidence="2">Uncharacterized protein</fullName>
    </submittedName>
</protein>
<name>A0A5N6Z7H3_9EURO</name>
<reference evidence="3" key="1">
    <citation type="submission" date="2019-04" db="EMBL/GenBank/DDBJ databases">
        <title>Friends and foes A comparative genomics studyof 23 Aspergillus species from section Flavi.</title>
        <authorList>
            <consortium name="DOE Joint Genome Institute"/>
            <person name="Kjaerbolling I."/>
            <person name="Vesth T."/>
            <person name="Frisvad J.C."/>
            <person name="Nybo J.L."/>
            <person name="Theobald S."/>
            <person name="Kildgaard S."/>
            <person name="Isbrandt T."/>
            <person name="Kuo A."/>
            <person name="Sato A."/>
            <person name="Lyhne E.K."/>
            <person name="Kogle M.E."/>
            <person name="Wiebenga A."/>
            <person name="Kun R.S."/>
            <person name="Lubbers R.J."/>
            <person name="Makela M.R."/>
            <person name="Barry K."/>
            <person name="Chovatia M."/>
            <person name="Clum A."/>
            <person name="Daum C."/>
            <person name="Haridas S."/>
            <person name="He G."/>
            <person name="LaButti K."/>
            <person name="Lipzen A."/>
            <person name="Mondo S."/>
            <person name="Riley R."/>
            <person name="Salamov A."/>
            <person name="Simmons B.A."/>
            <person name="Magnuson J.K."/>
            <person name="Henrissat B."/>
            <person name="Mortensen U.H."/>
            <person name="Larsen T.O."/>
            <person name="Devries R.P."/>
            <person name="Grigoriev I.V."/>
            <person name="Machida M."/>
            <person name="Baker S.E."/>
            <person name="Andersen M.R."/>
        </authorList>
    </citation>
    <scope>NUCLEOTIDE SEQUENCE [LARGE SCALE GENOMIC DNA]</scope>
    <source>
        <strain evidence="3">CBS 553.77</strain>
    </source>
</reference>
<dbReference type="EMBL" id="ML739099">
    <property type="protein sequence ID" value="KAE8353378.1"/>
    <property type="molecule type" value="Genomic_DNA"/>
</dbReference>
<feature type="compositionally biased region" description="Polar residues" evidence="1">
    <location>
        <begin position="172"/>
        <end position="183"/>
    </location>
</feature>
<feature type="compositionally biased region" description="Polar residues" evidence="1">
    <location>
        <begin position="140"/>
        <end position="164"/>
    </location>
</feature>
<evidence type="ECO:0000313" key="2">
    <source>
        <dbReference type="EMBL" id="KAE8353378.1"/>
    </source>
</evidence>
<keyword evidence="3" id="KW-1185">Reference proteome</keyword>
<dbReference type="Proteomes" id="UP000327118">
    <property type="component" value="Unassembled WGS sequence"/>
</dbReference>
<sequence length="267" mass="29741">MSDKIKSWAGAGKKYDALCRDLAVKDDLQTYRYLGTLFCLPDNVTDRSLRDIPDQGENRPPKINSFLSRGIRTLAHKNTVNELVNDIFKHLWTQIELFISQLGGGDSLLSLEDWRLKHLQMFRVQNSGSTVLESSAISTRDPFTQGSAHPQSSPTVATVGQSNAAPDVDNSPGISQDSSNQSEYRAAGVHQPPATTQYTSNPSAFGQPSSTSDTLLQERQDTYFYDLSAFGQPPVPSVMEIDQDTIYDEQQYWQHIIHPRPVTVAHQ</sequence>
<evidence type="ECO:0000256" key="1">
    <source>
        <dbReference type="SAM" id="MobiDB-lite"/>
    </source>
</evidence>
<proteinExistence type="predicted"/>
<organism evidence="2 3">
    <name type="scientific">Aspergillus coremiiformis</name>
    <dbReference type="NCBI Taxonomy" id="138285"/>
    <lineage>
        <taxon>Eukaryota</taxon>
        <taxon>Fungi</taxon>
        <taxon>Dikarya</taxon>
        <taxon>Ascomycota</taxon>
        <taxon>Pezizomycotina</taxon>
        <taxon>Eurotiomycetes</taxon>
        <taxon>Eurotiomycetidae</taxon>
        <taxon>Eurotiales</taxon>
        <taxon>Aspergillaceae</taxon>
        <taxon>Aspergillus</taxon>
        <taxon>Aspergillus subgen. Circumdati</taxon>
    </lineage>
</organism>